<protein>
    <submittedName>
        <fullName evidence="1">Putative nucleotidyltransferase</fullName>
    </submittedName>
</protein>
<comment type="caution">
    <text evidence="1">The sequence shown here is derived from an EMBL/GenBank/DDBJ whole genome shotgun (WGS) entry which is preliminary data.</text>
</comment>
<dbReference type="AlphaFoldDB" id="A0A562TF13"/>
<dbReference type="Proteomes" id="UP000316778">
    <property type="component" value="Unassembled WGS sequence"/>
</dbReference>
<keyword evidence="1" id="KW-0808">Transferase</keyword>
<accession>A0A562TF13</accession>
<dbReference type="Pfam" id="PF08843">
    <property type="entry name" value="AbiEii"/>
    <property type="match status" value="1"/>
</dbReference>
<name>A0A562TF13_CHIJA</name>
<dbReference type="Gene3D" id="3.30.460.40">
    <property type="match status" value="1"/>
</dbReference>
<dbReference type="SUPFAM" id="SSF81301">
    <property type="entry name" value="Nucleotidyltransferase"/>
    <property type="match status" value="1"/>
</dbReference>
<dbReference type="RefSeq" id="WP_145711393.1">
    <property type="nucleotide sequence ID" value="NZ_BAAAFY010000001.1"/>
</dbReference>
<keyword evidence="2" id="KW-1185">Reference proteome</keyword>
<sequence length="280" mass="31686">MNLINVREEELKDIFDVLEEVFRELKIDYYLIGAVARDIWYSRGNKQFRRTKDVDFAVMVGSQREYEVLRGYLKMHKGFIGTRENSFVLISSTGIQVDILPFGDIAGDTAVRIEGMGLTNIQVDGFVEVYKSGIAGVELTTGHHFKVATLPAIILLKLIAFDDRPEIRFKDARDIANILEHYFELQADFIYGNHLDLFDDNRPSFNAPDLSEISGIVIGREIKRITAGNEQLQARLVKILQTQIGEAENSSFVRNMVAETGSTVEEALERLNSLLTGMDF</sequence>
<gene>
    <name evidence="1" type="ORF">LX66_1510</name>
</gene>
<dbReference type="GO" id="GO:0016740">
    <property type="term" value="F:transferase activity"/>
    <property type="evidence" value="ECO:0007669"/>
    <property type="project" value="UniProtKB-KW"/>
</dbReference>
<dbReference type="EMBL" id="VLLG01000002">
    <property type="protein sequence ID" value="TWI92127.1"/>
    <property type="molecule type" value="Genomic_DNA"/>
</dbReference>
<dbReference type="InterPro" id="IPR043519">
    <property type="entry name" value="NT_sf"/>
</dbReference>
<organism evidence="1 2">
    <name type="scientific">Chitinophaga japonensis</name>
    <name type="common">Flexibacter japonensis</name>
    <dbReference type="NCBI Taxonomy" id="104662"/>
    <lineage>
        <taxon>Bacteria</taxon>
        <taxon>Pseudomonadati</taxon>
        <taxon>Bacteroidota</taxon>
        <taxon>Chitinophagia</taxon>
        <taxon>Chitinophagales</taxon>
        <taxon>Chitinophagaceae</taxon>
        <taxon>Chitinophaga</taxon>
    </lineage>
</organism>
<proteinExistence type="predicted"/>
<dbReference type="InterPro" id="IPR014942">
    <property type="entry name" value="AbiEii"/>
</dbReference>
<dbReference type="OrthoDB" id="5918411at2"/>
<evidence type="ECO:0000313" key="1">
    <source>
        <dbReference type="EMBL" id="TWI92127.1"/>
    </source>
</evidence>
<evidence type="ECO:0000313" key="2">
    <source>
        <dbReference type="Proteomes" id="UP000316778"/>
    </source>
</evidence>
<reference evidence="1 2" key="1">
    <citation type="journal article" date="2013" name="Stand. Genomic Sci.">
        <title>Genomic Encyclopedia of Type Strains, Phase I: The one thousand microbial genomes (KMG-I) project.</title>
        <authorList>
            <person name="Kyrpides N.C."/>
            <person name="Woyke T."/>
            <person name="Eisen J.A."/>
            <person name="Garrity G."/>
            <person name="Lilburn T.G."/>
            <person name="Beck B.J."/>
            <person name="Whitman W.B."/>
            <person name="Hugenholtz P."/>
            <person name="Klenk H.P."/>
        </authorList>
    </citation>
    <scope>NUCLEOTIDE SEQUENCE [LARGE SCALE GENOMIC DNA]</scope>
    <source>
        <strain evidence="1 2">DSM 13484</strain>
    </source>
</reference>